<name>A0A9P5LLG6_9HYPO</name>
<dbReference type="GO" id="GO:0030170">
    <property type="term" value="F:pyridoxal phosphate binding"/>
    <property type="evidence" value="ECO:0007669"/>
    <property type="project" value="InterPro"/>
</dbReference>
<protein>
    <recommendedName>
        <fullName evidence="2">Aminotransferase class I/classII large domain-containing protein</fullName>
    </recommendedName>
</protein>
<keyword evidence="4" id="KW-1185">Reference proteome</keyword>
<dbReference type="GO" id="GO:0006520">
    <property type="term" value="P:amino acid metabolic process"/>
    <property type="evidence" value="ECO:0007669"/>
    <property type="project" value="TreeGrafter"/>
</dbReference>
<dbReference type="InterPro" id="IPR004839">
    <property type="entry name" value="Aminotransferase_I/II_large"/>
</dbReference>
<dbReference type="AlphaFoldDB" id="A0A9P5LLG6"/>
<dbReference type="InterPro" id="IPR015421">
    <property type="entry name" value="PyrdxlP-dep_Trfase_major"/>
</dbReference>
<accession>A0A9P5LLG6</accession>
<dbReference type="Proteomes" id="UP000722485">
    <property type="component" value="Unassembled WGS sequence"/>
</dbReference>
<dbReference type="PANTHER" id="PTHR43795">
    <property type="entry name" value="BIFUNCTIONAL ASPARTATE AMINOTRANSFERASE AND GLUTAMATE/ASPARTATE-PREPHENATE AMINOTRANSFERASE-RELATED"/>
    <property type="match status" value="1"/>
</dbReference>
<evidence type="ECO:0000313" key="4">
    <source>
        <dbReference type="Proteomes" id="UP000722485"/>
    </source>
</evidence>
<dbReference type="EMBL" id="JAANBB010000011">
    <property type="protein sequence ID" value="KAF7556554.1"/>
    <property type="molecule type" value="Genomic_DNA"/>
</dbReference>
<proteinExistence type="predicted"/>
<comment type="caution">
    <text evidence="3">The sequence shown here is derived from an EMBL/GenBank/DDBJ whole genome shotgun (WGS) entry which is preliminary data.</text>
</comment>
<organism evidence="3 4">
    <name type="scientific">Cylindrodendrum hubeiense</name>
    <dbReference type="NCBI Taxonomy" id="595255"/>
    <lineage>
        <taxon>Eukaryota</taxon>
        <taxon>Fungi</taxon>
        <taxon>Dikarya</taxon>
        <taxon>Ascomycota</taxon>
        <taxon>Pezizomycotina</taxon>
        <taxon>Sordariomycetes</taxon>
        <taxon>Hypocreomycetidae</taxon>
        <taxon>Hypocreales</taxon>
        <taxon>Nectriaceae</taxon>
        <taxon>Cylindrodendrum</taxon>
    </lineage>
</organism>
<dbReference type="PRINTS" id="PR00753">
    <property type="entry name" value="ACCSYNTHASE"/>
</dbReference>
<dbReference type="InterPro" id="IPR015422">
    <property type="entry name" value="PyrdxlP-dep_Trfase_small"/>
</dbReference>
<dbReference type="InterPro" id="IPR015424">
    <property type="entry name" value="PyrdxlP-dep_Trfase"/>
</dbReference>
<dbReference type="PANTHER" id="PTHR43795:SF39">
    <property type="entry name" value="AMINOTRANSFERASE CLASS I_CLASSII DOMAIN-CONTAINING PROTEIN"/>
    <property type="match status" value="1"/>
</dbReference>
<dbReference type="Pfam" id="PF00155">
    <property type="entry name" value="Aminotran_1_2"/>
    <property type="match status" value="1"/>
</dbReference>
<reference evidence="3" key="1">
    <citation type="submission" date="2020-03" db="EMBL/GenBank/DDBJ databases">
        <title>Draft Genome Sequence of Cylindrodendrum hubeiense.</title>
        <authorList>
            <person name="Buettner E."/>
            <person name="Kellner H."/>
        </authorList>
    </citation>
    <scope>NUCLEOTIDE SEQUENCE</scope>
    <source>
        <strain evidence="3">IHI 201604</strain>
    </source>
</reference>
<gene>
    <name evidence="3" type="ORF">G7Z17_g1364</name>
</gene>
<dbReference type="GO" id="GO:0008483">
    <property type="term" value="F:transaminase activity"/>
    <property type="evidence" value="ECO:0007669"/>
    <property type="project" value="TreeGrafter"/>
</dbReference>
<dbReference type="OrthoDB" id="7042322at2759"/>
<evidence type="ECO:0000256" key="1">
    <source>
        <dbReference type="ARBA" id="ARBA00022898"/>
    </source>
</evidence>
<dbReference type="SUPFAM" id="SSF53383">
    <property type="entry name" value="PLP-dependent transferases"/>
    <property type="match status" value="1"/>
</dbReference>
<evidence type="ECO:0000259" key="2">
    <source>
        <dbReference type="Pfam" id="PF00155"/>
    </source>
</evidence>
<keyword evidence="1" id="KW-0663">Pyridoxal phosphate</keyword>
<dbReference type="CDD" id="cd00609">
    <property type="entry name" value="AAT_like"/>
    <property type="match status" value="1"/>
</dbReference>
<dbReference type="Gene3D" id="3.40.640.10">
    <property type="entry name" value="Type I PLP-dependent aspartate aminotransferase-like (Major domain)"/>
    <property type="match status" value="1"/>
</dbReference>
<sequence>MSAPWHNANAYQPSRRALETFNHGKAWDLMNKAKQRPAYHPKTCPDGFINLSGALNILMRDWLKDYTDKHMPDIQISQVLSYGTISGGPQLQSAMAGFFNHFFSPSIPVEPSQIVVTNGVTSMIDLVAWTLCEPGDAVLYLAPTFYMLDYDLASRNGIIAVPVSTTMLENPFGGDDEHIRKLIEVLHNSAVSTVAKGFPPRMLFLCNPANPQGRCYSAKALAALARFCSSRQMHLVVDEIYALSHFGDEVFSSALAIEDDIEAGVDVNNMVHGIYGLSKDFDMGGVRMGFLITRNTSIIEAIKRVTWFTWITAFSEVFVTDFFSKLNLVQNYVSTYQKRLSEAYSKTYEALVENGIPFQAATSGLFVLIDLSRWIGHFDGPDQAENPAETREIQLCTWLLEGGVFLNPGQAKTT</sequence>
<feature type="domain" description="Aminotransferase class I/classII large" evidence="2">
    <location>
        <begin position="75"/>
        <end position="391"/>
    </location>
</feature>
<dbReference type="InterPro" id="IPR050478">
    <property type="entry name" value="Ethylene_sulfur-biosynth"/>
</dbReference>
<evidence type="ECO:0000313" key="3">
    <source>
        <dbReference type="EMBL" id="KAF7556554.1"/>
    </source>
</evidence>
<dbReference type="Gene3D" id="3.90.1150.10">
    <property type="entry name" value="Aspartate Aminotransferase, domain 1"/>
    <property type="match status" value="1"/>
</dbReference>